<dbReference type="AlphaFoldDB" id="A0A7C3VJK3"/>
<evidence type="ECO:0000256" key="2">
    <source>
        <dbReference type="ARBA" id="ARBA00022692"/>
    </source>
</evidence>
<feature type="region of interest" description="Disordered" evidence="5">
    <location>
        <begin position="84"/>
        <end position="105"/>
    </location>
</feature>
<evidence type="ECO:0000256" key="3">
    <source>
        <dbReference type="ARBA" id="ARBA00022989"/>
    </source>
</evidence>
<evidence type="ECO:0000313" key="7">
    <source>
        <dbReference type="EMBL" id="HGG02699.1"/>
    </source>
</evidence>
<dbReference type="EMBL" id="DSPX01000197">
    <property type="protein sequence ID" value="HGG02699.1"/>
    <property type="molecule type" value="Genomic_DNA"/>
</dbReference>
<comment type="caution">
    <text evidence="7">The sequence shown here is derived from an EMBL/GenBank/DDBJ whole genome shotgun (WGS) entry which is preliminary data.</text>
</comment>
<comment type="subcellular location">
    <subcellularLocation>
        <location evidence="1">Endomembrane system</location>
        <topology evidence="1">Multi-pass membrane protein</topology>
    </subcellularLocation>
</comment>
<accession>A0A7C3VJK3</accession>
<evidence type="ECO:0000259" key="6">
    <source>
        <dbReference type="Pfam" id="PF06803"/>
    </source>
</evidence>
<reference evidence="7" key="1">
    <citation type="journal article" date="2020" name="mSystems">
        <title>Genome- and Community-Level Interaction Insights into Carbon Utilization and Element Cycling Functions of Hydrothermarchaeota in Hydrothermal Sediment.</title>
        <authorList>
            <person name="Zhou Z."/>
            <person name="Liu Y."/>
            <person name="Xu W."/>
            <person name="Pan J."/>
            <person name="Luo Z.H."/>
            <person name="Li M."/>
        </authorList>
    </citation>
    <scope>NUCLEOTIDE SEQUENCE [LARGE SCALE GENOMIC DNA]</scope>
    <source>
        <strain evidence="7">SpSt-374</strain>
    </source>
</reference>
<keyword evidence="3" id="KW-1133">Transmembrane helix</keyword>
<feature type="compositionally biased region" description="Polar residues" evidence="5">
    <location>
        <begin position="84"/>
        <end position="97"/>
    </location>
</feature>
<evidence type="ECO:0000256" key="4">
    <source>
        <dbReference type="ARBA" id="ARBA00023136"/>
    </source>
</evidence>
<feature type="domain" description="DUF1232" evidence="6">
    <location>
        <begin position="23"/>
        <end position="58"/>
    </location>
</feature>
<keyword evidence="4" id="KW-0472">Membrane</keyword>
<organism evidence="7">
    <name type="scientific">Planktothricoides sp. SpSt-374</name>
    <dbReference type="NCBI Taxonomy" id="2282167"/>
    <lineage>
        <taxon>Bacteria</taxon>
        <taxon>Bacillati</taxon>
        <taxon>Cyanobacteriota</taxon>
        <taxon>Cyanophyceae</taxon>
        <taxon>Oscillatoriophycideae</taxon>
        <taxon>Oscillatoriales</taxon>
        <taxon>Oscillatoriaceae</taxon>
        <taxon>Planktothricoides</taxon>
    </lineage>
</organism>
<dbReference type="InterPro" id="IPR010652">
    <property type="entry name" value="DUF1232"/>
</dbReference>
<protein>
    <submittedName>
        <fullName evidence="7">DUF1232 domain-containing protein</fullName>
    </submittedName>
</protein>
<evidence type="ECO:0000256" key="5">
    <source>
        <dbReference type="SAM" id="MobiDB-lite"/>
    </source>
</evidence>
<dbReference type="GO" id="GO:0012505">
    <property type="term" value="C:endomembrane system"/>
    <property type="evidence" value="ECO:0007669"/>
    <property type="project" value="UniProtKB-SubCell"/>
</dbReference>
<keyword evidence="2" id="KW-0812">Transmembrane</keyword>
<name>A0A7C3VJK3_9CYAN</name>
<proteinExistence type="predicted"/>
<dbReference type="Pfam" id="PF06803">
    <property type="entry name" value="DUF1232"/>
    <property type="match status" value="1"/>
</dbReference>
<gene>
    <name evidence="7" type="ORF">ENR15_19170</name>
</gene>
<evidence type="ECO:0000256" key="1">
    <source>
        <dbReference type="ARBA" id="ARBA00004127"/>
    </source>
</evidence>
<sequence>MKLPAQLISQFYRSTLRHPTYRWGLILGTFLYLFSPIDLSPDLLPLIGQIDDIAIVILLVNSCSQIFTEWLQNRGLTAANFSQASNPTAPDSQTQTIDVDAVSLD</sequence>